<dbReference type="PANTHER" id="PTHR48061:SF12">
    <property type="entry name" value="DISEASE RESISTANCE LIKE PROTEIN"/>
    <property type="match status" value="1"/>
</dbReference>
<feature type="domain" description="Disease resistance R13L4/SHOC-2-like LRR" evidence="15">
    <location>
        <begin position="697"/>
        <end position="867"/>
    </location>
</feature>
<comment type="similarity">
    <text evidence="2">Belongs to the RLP family.</text>
</comment>
<keyword evidence="8 13" id="KW-1133">Transmembrane helix</keyword>
<dbReference type="Proteomes" id="UP000796880">
    <property type="component" value="Unassembled WGS sequence"/>
</dbReference>
<evidence type="ECO:0008006" key="18">
    <source>
        <dbReference type="Google" id="ProtNLM"/>
    </source>
</evidence>
<evidence type="ECO:0000256" key="1">
    <source>
        <dbReference type="ARBA" id="ARBA00004251"/>
    </source>
</evidence>
<gene>
    <name evidence="16" type="ORF">FNV43_RR16118</name>
</gene>
<keyword evidence="4" id="KW-0433">Leucine-rich repeat</keyword>
<accession>A0A8K0E2Q6</accession>
<keyword evidence="10" id="KW-0675">Receptor</keyword>
<evidence type="ECO:0000256" key="12">
    <source>
        <dbReference type="SAM" id="MobiDB-lite"/>
    </source>
</evidence>
<dbReference type="Pfam" id="PF16213">
    <property type="entry name" value="DCB"/>
    <property type="match status" value="1"/>
</dbReference>
<keyword evidence="9 13" id="KW-0472">Membrane</keyword>
<dbReference type="Pfam" id="PF00560">
    <property type="entry name" value="LRR_1"/>
    <property type="match status" value="6"/>
</dbReference>
<evidence type="ECO:0000256" key="13">
    <source>
        <dbReference type="SAM" id="Phobius"/>
    </source>
</evidence>
<dbReference type="InterPro" id="IPR046956">
    <property type="entry name" value="RLP23-like"/>
</dbReference>
<comment type="caution">
    <text evidence="16">The sequence shown here is derived from an EMBL/GenBank/DDBJ whole genome shotgun (WGS) entry which is preliminary data.</text>
</comment>
<proteinExistence type="inferred from homology"/>
<dbReference type="Pfam" id="PF23598">
    <property type="entry name" value="LRR_14"/>
    <property type="match status" value="1"/>
</dbReference>
<evidence type="ECO:0000256" key="8">
    <source>
        <dbReference type="ARBA" id="ARBA00022989"/>
    </source>
</evidence>
<name>A0A8K0E2Q6_9ROSA</name>
<protein>
    <recommendedName>
        <fullName evidence="18">Receptor-like protein 12</fullName>
    </recommendedName>
</protein>
<feature type="domain" description="Mon2/Sec7/BIG1-like dimerisation and cyclophilin-binding" evidence="14">
    <location>
        <begin position="7"/>
        <end position="61"/>
    </location>
</feature>
<evidence type="ECO:0000256" key="10">
    <source>
        <dbReference type="ARBA" id="ARBA00023170"/>
    </source>
</evidence>
<dbReference type="OrthoDB" id="6363818at2759"/>
<dbReference type="Pfam" id="PF13855">
    <property type="entry name" value="LRR_8"/>
    <property type="match status" value="1"/>
</dbReference>
<dbReference type="EMBL" id="VOIH02000007">
    <property type="protein sequence ID" value="KAF3442202.1"/>
    <property type="molecule type" value="Genomic_DNA"/>
</dbReference>
<evidence type="ECO:0000256" key="7">
    <source>
        <dbReference type="ARBA" id="ARBA00022737"/>
    </source>
</evidence>
<reference evidence="16" key="1">
    <citation type="submission" date="2020-03" db="EMBL/GenBank/DDBJ databases">
        <title>A high-quality chromosome-level genome assembly of a woody plant with both climbing and erect habits, Rhamnella rubrinervis.</title>
        <authorList>
            <person name="Lu Z."/>
            <person name="Yang Y."/>
            <person name="Zhu X."/>
            <person name="Sun Y."/>
        </authorList>
    </citation>
    <scope>NUCLEOTIDE SEQUENCE</scope>
    <source>
        <strain evidence="16">BYM</strain>
        <tissue evidence="16">Leaf</tissue>
    </source>
</reference>
<feature type="region of interest" description="Disordered" evidence="12">
    <location>
        <begin position="1295"/>
        <end position="1314"/>
    </location>
</feature>
<evidence type="ECO:0000256" key="9">
    <source>
        <dbReference type="ARBA" id="ARBA00023136"/>
    </source>
</evidence>
<dbReference type="InterPro" id="IPR055414">
    <property type="entry name" value="LRR_R13L4/SHOC2-like"/>
</dbReference>
<dbReference type="Gene3D" id="3.80.10.10">
    <property type="entry name" value="Ribonuclease Inhibitor"/>
    <property type="match status" value="8"/>
</dbReference>
<dbReference type="SMART" id="SM00369">
    <property type="entry name" value="LRR_TYP"/>
    <property type="match status" value="8"/>
</dbReference>
<evidence type="ECO:0000256" key="11">
    <source>
        <dbReference type="ARBA" id="ARBA00023180"/>
    </source>
</evidence>
<dbReference type="InterPro" id="IPR032675">
    <property type="entry name" value="LRR_dom_sf"/>
</dbReference>
<keyword evidence="7" id="KW-0677">Repeat</keyword>
<evidence type="ECO:0000313" key="16">
    <source>
        <dbReference type="EMBL" id="KAF3442202.1"/>
    </source>
</evidence>
<keyword evidence="3" id="KW-1003">Cell membrane</keyword>
<dbReference type="FunFam" id="3.80.10.10:FF:000041">
    <property type="entry name" value="LRR receptor-like serine/threonine-protein kinase ERECTA"/>
    <property type="match status" value="2"/>
</dbReference>
<dbReference type="PANTHER" id="PTHR48061">
    <property type="entry name" value="LEUCINE-RICH REPEAT RECEPTOR PROTEIN KINASE EMS1-LIKE-RELATED"/>
    <property type="match status" value="1"/>
</dbReference>
<keyword evidence="17" id="KW-1185">Reference proteome</keyword>
<organism evidence="16 17">
    <name type="scientific">Rhamnella rubrinervis</name>
    <dbReference type="NCBI Taxonomy" id="2594499"/>
    <lineage>
        <taxon>Eukaryota</taxon>
        <taxon>Viridiplantae</taxon>
        <taxon>Streptophyta</taxon>
        <taxon>Embryophyta</taxon>
        <taxon>Tracheophyta</taxon>
        <taxon>Spermatophyta</taxon>
        <taxon>Magnoliopsida</taxon>
        <taxon>eudicotyledons</taxon>
        <taxon>Gunneridae</taxon>
        <taxon>Pentapetalae</taxon>
        <taxon>rosids</taxon>
        <taxon>fabids</taxon>
        <taxon>Rosales</taxon>
        <taxon>Rhamnaceae</taxon>
        <taxon>rhamnoid group</taxon>
        <taxon>Rhamneae</taxon>
        <taxon>Rhamnella</taxon>
    </lineage>
</organism>
<evidence type="ECO:0000256" key="5">
    <source>
        <dbReference type="ARBA" id="ARBA00022692"/>
    </source>
</evidence>
<dbReference type="SUPFAM" id="SSF52058">
    <property type="entry name" value="L domain-like"/>
    <property type="match status" value="3"/>
</dbReference>
<dbReference type="GO" id="GO:0005886">
    <property type="term" value="C:plasma membrane"/>
    <property type="evidence" value="ECO:0007669"/>
    <property type="project" value="UniProtKB-SubCell"/>
</dbReference>
<dbReference type="InterPro" id="IPR003591">
    <property type="entry name" value="Leu-rich_rpt_typical-subtyp"/>
</dbReference>
<evidence type="ECO:0000256" key="4">
    <source>
        <dbReference type="ARBA" id="ARBA00022614"/>
    </source>
</evidence>
<keyword evidence="11" id="KW-0325">Glycoprotein</keyword>
<keyword evidence="6" id="KW-0732">Signal</keyword>
<feature type="compositionally biased region" description="Polar residues" evidence="12">
    <location>
        <begin position="69"/>
        <end position="84"/>
    </location>
</feature>
<feature type="transmembrane region" description="Helical" evidence="13">
    <location>
        <begin position="1322"/>
        <end position="1346"/>
    </location>
</feature>
<dbReference type="InterPro" id="IPR032629">
    <property type="entry name" value="DCB_dom"/>
</dbReference>
<evidence type="ECO:0000313" key="17">
    <source>
        <dbReference type="Proteomes" id="UP000796880"/>
    </source>
</evidence>
<sequence length="1374" mass="153583">MGTPQYLLHGEPLLGVIRVCYNIALHMYFLVTLSKSPINQATSKAMLRQMISIIFRRMETDPGVQVTPTGSVGHTEAISAQNSNTEVEETSLEDEKEKEMSLGMHLTRSKTRLLHLWRNYIILLVVLTSSGIDLESMSIAQRDALLVLRTLYKMGMKEENDEVTSKTRILSLELLQQSLYRVDRGVHVTWRGSHWLQFRSPLSYFRYQDRLEMLDLGGNKISGQVPKWIWNMSSETTVLMILDLSFNMLKGALPIPPPSTIDCDISYNERNGEVSPSFCNLSSLQILQLFNNKFSDVLPRCLRNLTNSLLALNLRNNFFKIQEMFAVADILSNIFDGEIPESIGNLSGLHLLNLSHNILNDQSQLRTCLVHLKAACMRETWKLCGKPLPNKSGASEASSPPPSKIEEKTTFDLDWRFVVMGYCIGIVVGMVIGNTITNKTHRIIHIGMYVRTYPLCLDHERSSLSQFKESFVLDRYASSDPLAYPKFEYWTTEGEKSDCCYWDGVVCDQHTGHVISLDLSSSYLYGSINSSSTLFSLIHLQKLNLADNNFNYSQIPTAFSQLSRLSYLNLSSSVFSGQIPYEISGLSKLSTLDLSVNIDMFSGEKLLQLKKPDLKSLILNLTSLEQLSLSYVDISSTVPDLLANFSSLKSVILRDCGLKGEFPIRIFHLPNLQFLSLRYNKDLYGILPPFQHRSPIKALRLTGSSFHGELPLSIEKLESLIVLDANGCSFSGLVPSSIGKLKQLNYLDLSENNLRGQLPSTLTNLSQLTYLSLSSNGYSSGTLSWVCDLTKLSYLGVWNSNLTGLIPSCLGNLTQLTSLRLQLNQFTGPIPQHENLSQLYLSDNKLSVVTKPTSSNSTLPQLTLLGLDSCNLSNIPDFLRYQERLEWLNLRGNQIGGKIPKWILNISIESLVAVNLAKNFLVGFEQQPVVLPWVQLRLLQLASNMLKGPLPIPPASTFIFDVSDNNLSGEIPLSICNLSSLQGLDLSNNKFSGVVPQCLGNFSNSLSLLKLRNNTFSGSIPLTFTVGAQLRVIDLSYNQLQGQLPRSLTNCKMLESLVLRNNHLRGIFPHWLGALPELKILILRSNLFHGVIGDPQTRFQFPKLRVIDLSYNSFTGRLPTNYIQSWNAMKNSSVNHSNYLKTNTSRFRAQKYLWDTYDTYSITITNKGVDRNYEAVQEALAVIDLSSNKFEGEIPLVIGSLKGLFALNLSNNILHGGIPSSFGNLTEVESLDLSQNKLSGEIPQELTKLNFLAVFNVSHNSLTGPVPQGNQFDTFDSSSYEGNLGLCGSLLPQKCGNSEASRPPPPSMVDDDENDSGSPFGFGWRIVAIGYGCGMLIGFFIGQIVISRNKRWFAVTCGINDRQRRRKRRMGHRN</sequence>
<evidence type="ECO:0000256" key="2">
    <source>
        <dbReference type="ARBA" id="ARBA00009592"/>
    </source>
</evidence>
<feature type="region of interest" description="Disordered" evidence="12">
    <location>
        <begin position="69"/>
        <end position="91"/>
    </location>
</feature>
<dbReference type="SUPFAM" id="SSF52047">
    <property type="entry name" value="RNI-like"/>
    <property type="match status" value="1"/>
</dbReference>
<evidence type="ECO:0000259" key="14">
    <source>
        <dbReference type="Pfam" id="PF16213"/>
    </source>
</evidence>
<evidence type="ECO:0000256" key="3">
    <source>
        <dbReference type="ARBA" id="ARBA00022475"/>
    </source>
</evidence>
<dbReference type="InterPro" id="IPR001611">
    <property type="entry name" value="Leu-rich_rpt"/>
</dbReference>
<dbReference type="FunFam" id="3.80.10.10:FF:000213">
    <property type="entry name" value="Tyrosine-sulfated glycopeptide receptor 1"/>
    <property type="match status" value="1"/>
</dbReference>
<evidence type="ECO:0000259" key="15">
    <source>
        <dbReference type="Pfam" id="PF23598"/>
    </source>
</evidence>
<comment type="subcellular location">
    <subcellularLocation>
        <location evidence="1">Cell membrane</location>
        <topology evidence="1">Single-pass type I membrane protein</topology>
    </subcellularLocation>
</comment>
<keyword evidence="5 13" id="KW-0812">Transmembrane</keyword>
<evidence type="ECO:0000256" key="6">
    <source>
        <dbReference type="ARBA" id="ARBA00022729"/>
    </source>
</evidence>